<organism evidence="1 2">
    <name type="scientific">Paenibacillus stellifer</name>
    <dbReference type="NCBI Taxonomy" id="169760"/>
    <lineage>
        <taxon>Bacteria</taxon>
        <taxon>Bacillati</taxon>
        <taxon>Bacillota</taxon>
        <taxon>Bacilli</taxon>
        <taxon>Bacillales</taxon>
        <taxon>Paenibacillaceae</taxon>
        <taxon>Paenibacillus</taxon>
    </lineage>
</organism>
<dbReference type="STRING" id="169760.PSTEL_21200"/>
<dbReference type="Proteomes" id="UP000029507">
    <property type="component" value="Chromosome"/>
</dbReference>
<dbReference type="KEGG" id="pste:PSTEL_21200"/>
<evidence type="ECO:0008006" key="3">
    <source>
        <dbReference type="Google" id="ProtNLM"/>
    </source>
</evidence>
<evidence type="ECO:0000313" key="2">
    <source>
        <dbReference type="Proteomes" id="UP000029507"/>
    </source>
</evidence>
<dbReference type="HOGENOM" id="CLU_054561_1_0_9"/>
<dbReference type="AlphaFoldDB" id="A0A089N8X4"/>
<proteinExistence type="predicted"/>
<dbReference type="SUPFAM" id="SSF53448">
    <property type="entry name" value="Nucleotide-diphospho-sugar transferases"/>
    <property type="match status" value="1"/>
</dbReference>
<dbReference type="EMBL" id="CP009286">
    <property type="protein sequence ID" value="AIQ65264.1"/>
    <property type="molecule type" value="Genomic_DNA"/>
</dbReference>
<sequence>MIIGTAVNACGLAQALLMARSVKRQMPWAKIALCLVEKFPAHTLPDVDWIFTAREISEHLGLPDFESHMFKFNSLQCGVAMKGRMLAYLLESFPFEEHVVYLDPEMYALQPFHEIVHMLENRDVVLTPHHLEPSSPGDCSREIGTLADGTFHSGIVAVKNSPEGRHFAKWWMKIASGDFEGEPSGMFKDQPYLNFAPAYFNAGVLRHPGYNLAFWNLHENGRKVFRVDGDFVLTHQVPLCCVNFSNFLGLLESCMNQYVHDDGAFRQLWSEYQHELSLSRSENPSPPWSYSFFYSGETISNETRLRYKAALINRKPGGNPFSLSNQSEF</sequence>
<dbReference type="OrthoDB" id="186344at2"/>
<name>A0A089N8X4_9BACL</name>
<keyword evidence="2" id="KW-1185">Reference proteome</keyword>
<protein>
    <recommendedName>
        <fullName evidence="3">Glycosyl transferase</fullName>
    </recommendedName>
</protein>
<evidence type="ECO:0000313" key="1">
    <source>
        <dbReference type="EMBL" id="AIQ65264.1"/>
    </source>
</evidence>
<dbReference type="InterPro" id="IPR029044">
    <property type="entry name" value="Nucleotide-diphossugar_trans"/>
</dbReference>
<reference evidence="1 2" key="1">
    <citation type="submission" date="2014-08" db="EMBL/GenBank/DDBJ databases">
        <title>Comparative genomics of the Paenibacillus odorifer group.</title>
        <authorList>
            <person name="den Bakker H.C."/>
            <person name="Tsai Y.-C."/>
            <person name="Martin N."/>
            <person name="Korlach J."/>
            <person name="Wiedmann M."/>
        </authorList>
    </citation>
    <scope>NUCLEOTIDE SEQUENCE [LARGE SCALE GENOMIC DNA]</scope>
    <source>
        <strain evidence="1 2">DSM 14472</strain>
    </source>
</reference>
<gene>
    <name evidence="1" type="ORF">PSTEL_21200</name>
</gene>
<accession>A0A089N8X4</accession>
<dbReference type="RefSeq" id="WP_038698175.1">
    <property type="nucleotide sequence ID" value="NZ_CP009286.1"/>
</dbReference>